<keyword evidence="2" id="KW-1185">Reference proteome</keyword>
<dbReference type="PANTHER" id="PTHR35175:SF1">
    <property type="entry name" value="OXIDOREDUCTASE"/>
    <property type="match status" value="1"/>
</dbReference>
<dbReference type="Pfam" id="PF06945">
    <property type="entry name" value="DUF1289"/>
    <property type="match status" value="1"/>
</dbReference>
<dbReference type="OrthoDB" id="5296987at2"/>
<evidence type="ECO:0000313" key="2">
    <source>
        <dbReference type="Proteomes" id="UP000310016"/>
    </source>
</evidence>
<proteinExistence type="predicted"/>
<sequence length="69" mass="7902">MPHPNRPDSPCVAICSTALGDEICMGCGRTFFEVANWVFLTDEEKEAVWQRLEAHWVARGLRPPWEESK</sequence>
<dbReference type="Proteomes" id="UP000310016">
    <property type="component" value="Unassembled WGS sequence"/>
</dbReference>
<comment type="caution">
    <text evidence="1">The sequence shown here is derived from an EMBL/GenBank/DDBJ whole genome shotgun (WGS) entry which is preliminary data.</text>
</comment>
<evidence type="ECO:0000313" key="1">
    <source>
        <dbReference type="EMBL" id="TJZ73356.1"/>
    </source>
</evidence>
<accession>A0A4U0PXN6</accession>
<dbReference type="AlphaFoldDB" id="A0A4U0PXN6"/>
<dbReference type="PANTHER" id="PTHR35175">
    <property type="entry name" value="DUF1289 DOMAIN-CONTAINING PROTEIN"/>
    <property type="match status" value="1"/>
</dbReference>
<dbReference type="InterPro" id="IPR010710">
    <property type="entry name" value="DUF1289"/>
</dbReference>
<gene>
    <name evidence="1" type="ORF">FAZ21_10880</name>
</gene>
<reference evidence="1 2" key="1">
    <citation type="submission" date="2019-04" db="EMBL/GenBank/DDBJ databases">
        <title>Chitiniphilus eburnea sp. nov., a novel chitinolytic bacterium isolated from aquaculture sludge.</title>
        <authorList>
            <person name="Sheng M."/>
        </authorList>
    </citation>
    <scope>NUCLEOTIDE SEQUENCE [LARGE SCALE GENOMIC DNA]</scope>
    <source>
        <strain evidence="1 2">HX-2-15</strain>
    </source>
</reference>
<organism evidence="1 2">
    <name type="scientific">Chitiniphilus eburneus</name>
    <dbReference type="NCBI Taxonomy" id="2571148"/>
    <lineage>
        <taxon>Bacteria</taxon>
        <taxon>Pseudomonadati</taxon>
        <taxon>Pseudomonadota</taxon>
        <taxon>Betaproteobacteria</taxon>
        <taxon>Neisseriales</taxon>
        <taxon>Chitinibacteraceae</taxon>
        <taxon>Chitiniphilus</taxon>
    </lineage>
</organism>
<protein>
    <submittedName>
        <fullName evidence="1">DUF1289 domain-containing protein</fullName>
    </submittedName>
</protein>
<dbReference type="EMBL" id="SUMF01000010">
    <property type="protein sequence ID" value="TJZ73356.1"/>
    <property type="molecule type" value="Genomic_DNA"/>
</dbReference>
<dbReference type="RefSeq" id="WP_136773471.1">
    <property type="nucleotide sequence ID" value="NZ_CP156074.1"/>
</dbReference>
<name>A0A4U0PXN6_9NEIS</name>